<evidence type="ECO:0000256" key="4">
    <source>
        <dbReference type="ARBA" id="ARBA00022679"/>
    </source>
</evidence>
<dbReference type="SUPFAM" id="SSF53335">
    <property type="entry name" value="S-adenosyl-L-methionine-dependent methyltransferases"/>
    <property type="match status" value="1"/>
</dbReference>
<dbReference type="PROSITE" id="PS00094">
    <property type="entry name" value="C5_MTASE_1"/>
    <property type="match status" value="1"/>
</dbReference>
<dbReference type="GO" id="GO:0032259">
    <property type="term" value="P:methylation"/>
    <property type="evidence" value="ECO:0007669"/>
    <property type="project" value="UniProtKB-KW"/>
</dbReference>
<evidence type="ECO:0000256" key="3">
    <source>
        <dbReference type="ARBA" id="ARBA00022603"/>
    </source>
</evidence>
<dbReference type="InterPro" id="IPR050390">
    <property type="entry name" value="C5-Methyltransferase"/>
</dbReference>
<keyword evidence="3 9" id="KW-0489">Methyltransferase</keyword>
<evidence type="ECO:0000256" key="7">
    <source>
        <dbReference type="ARBA" id="ARBA00023125"/>
    </source>
</evidence>
<evidence type="ECO:0000256" key="6">
    <source>
        <dbReference type="ARBA" id="ARBA00022853"/>
    </source>
</evidence>
<comment type="similarity">
    <text evidence="9">Belongs to the class I-like SAM-binding methyltransferase superfamily. C5-methyltransferase family.</text>
</comment>
<sequence length="818" mass="93550">MCVELKGAYRMRATAEYATAKIAVWWDMKDCPIPKDYDAGLIRQSMEGAFMERGYSGPVSITAYGDQTQTSDLNLQGLFCSRVSVAHTRSESIHYIMYRDMVEWRDQNPPPATMMIISDEVQGVLDWDLLRLQQQTPYNLFLAYSVEPRVGVLLSTSEEWCWKKLLYSNLSRLRAVECAKLFCKSCNFDCQDPKKFKKHLSSYKHVREEDVNPTYDKVVCVTEDWGINYKATPEYATAKIQVWWDMASCPIPEGYDPRRVRPSLEAAFNELGYSGPVSITAYADHKHTPSKLSSTGVDVVHIVPGFYDMCSDVEKWHDNNPPLAAAIMMVISDDVYLYQNLLVDLLQVNKYNLFLAYPFRPSKMSFLLTSAEWLWESLLAVSEKRAAQFLHKCSESGEPTTSTFYCKFCRFSTKCIDHFRTHLSTNEEHAQEGGVDVVCGGPPCQGISGFNRFRNKKEPLKDEKNEQLLQYMKIVDFLKPKYVLMENVVDMLRFVDGFLARYAVGRLVQMNYQTRMGMMAAGSYGLAQFRRRFFLWGARSGERLPQFPLPTHDVVNRGTVPVNFDRNVVAYEERETVKLAEKILLSDVLTDLPVVANNERRAEMPYDRDPETPFQQFIRLTQEAMLASPKDPKSNSRNDVLYDHHSLNLNKDDYQRVCRIPKKKGANFRDLPGVTVTVDNKVEWDPNIPRIYLESNNPLIPKYAMTYVKGTSTKPFGRLWWDETVPTVIGRAEPHNHVIIHPSQDRVLTVRENARLQGFPDYYRLFGPTKEKYIQVGNAVAVPVASALGYALGQAFQGLTTGSDPLFILPEGFPKPTF</sequence>
<dbReference type="GO" id="GO:0044027">
    <property type="term" value="P:negative regulation of gene expression via chromosomal CpG island methylation"/>
    <property type="evidence" value="ECO:0007669"/>
    <property type="project" value="TreeGrafter"/>
</dbReference>
<protein>
    <recommendedName>
        <fullName evidence="2">DNA (cytosine-5-)-methyltransferase</fullName>
        <ecNumber evidence="2">2.1.1.37</ecNumber>
    </recommendedName>
</protein>
<dbReference type="AlphaFoldDB" id="A0A8X8BAN9"/>
<dbReference type="NCBIfam" id="TIGR00675">
    <property type="entry name" value="dcm"/>
    <property type="match status" value="1"/>
</dbReference>
<dbReference type="Proteomes" id="UP000886595">
    <property type="component" value="Unassembled WGS sequence"/>
</dbReference>
<keyword evidence="6" id="KW-0156">Chromatin regulator</keyword>
<dbReference type="FunFam" id="3.90.120.10:FF:000003">
    <property type="entry name" value="DNA (cytosine-5)-methyltransferase 1"/>
    <property type="match status" value="1"/>
</dbReference>
<organism evidence="11 12">
    <name type="scientific">Brassica carinata</name>
    <name type="common">Ethiopian mustard</name>
    <name type="synonym">Abyssinian cabbage</name>
    <dbReference type="NCBI Taxonomy" id="52824"/>
    <lineage>
        <taxon>Eukaryota</taxon>
        <taxon>Viridiplantae</taxon>
        <taxon>Streptophyta</taxon>
        <taxon>Embryophyta</taxon>
        <taxon>Tracheophyta</taxon>
        <taxon>Spermatophyta</taxon>
        <taxon>Magnoliopsida</taxon>
        <taxon>eudicotyledons</taxon>
        <taxon>Gunneridae</taxon>
        <taxon>Pentapetalae</taxon>
        <taxon>rosids</taxon>
        <taxon>malvids</taxon>
        <taxon>Brassicales</taxon>
        <taxon>Brassicaceae</taxon>
        <taxon>Brassiceae</taxon>
        <taxon>Brassica</taxon>
    </lineage>
</organism>
<dbReference type="Pfam" id="PF01936">
    <property type="entry name" value="NYN"/>
    <property type="match status" value="2"/>
</dbReference>
<accession>A0A8X8BAN9</accession>
<gene>
    <name evidence="11" type="ORF">Bca52824_009845</name>
</gene>
<keyword evidence="4 9" id="KW-0808">Transferase</keyword>
<dbReference type="PANTHER" id="PTHR10629:SF50">
    <property type="entry name" value="DNA (CYTOSINE-5)-METHYLTRANSFERASE CMT3"/>
    <property type="match status" value="1"/>
</dbReference>
<feature type="domain" description="NYN" evidence="10">
    <location>
        <begin position="21"/>
        <end position="143"/>
    </location>
</feature>
<evidence type="ECO:0000256" key="9">
    <source>
        <dbReference type="PROSITE-ProRule" id="PRU01016"/>
    </source>
</evidence>
<dbReference type="EMBL" id="JAAMPC010000002">
    <property type="protein sequence ID" value="KAG2327117.1"/>
    <property type="molecule type" value="Genomic_DNA"/>
</dbReference>
<keyword evidence="5 9" id="KW-0949">S-adenosyl-L-methionine</keyword>
<dbReference type="InterPro" id="IPR029063">
    <property type="entry name" value="SAM-dependent_MTases_sf"/>
</dbReference>
<evidence type="ECO:0000259" key="10">
    <source>
        <dbReference type="Pfam" id="PF01936"/>
    </source>
</evidence>
<dbReference type="EC" id="2.1.1.37" evidence="2"/>
<evidence type="ECO:0000313" key="12">
    <source>
        <dbReference type="Proteomes" id="UP000886595"/>
    </source>
</evidence>
<comment type="caution">
    <text evidence="11">The sequence shown here is derived from an EMBL/GenBank/DDBJ whole genome shotgun (WGS) entry which is preliminary data.</text>
</comment>
<dbReference type="Gene3D" id="3.90.120.10">
    <property type="entry name" value="DNA Methylase, subunit A, domain 2"/>
    <property type="match status" value="1"/>
</dbReference>
<keyword evidence="7" id="KW-0238">DNA-binding</keyword>
<feature type="domain" description="NYN" evidence="10">
    <location>
        <begin position="239"/>
        <end position="359"/>
    </location>
</feature>
<dbReference type="InterPro" id="IPR001525">
    <property type="entry name" value="C5_MeTfrase"/>
</dbReference>
<keyword evidence="12" id="KW-1185">Reference proteome</keyword>
<dbReference type="PANTHER" id="PTHR10629">
    <property type="entry name" value="CYTOSINE-SPECIFIC METHYLTRANSFERASE"/>
    <property type="match status" value="1"/>
</dbReference>
<dbReference type="GO" id="GO:0003886">
    <property type="term" value="F:DNA (cytosine-5-)-methyltransferase activity"/>
    <property type="evidence" value="ECO:0007669"/>
    <property type="project" value="UniProtKB-EC"/>
</dbReference>
<comment type="subcellular location">
    <subcellularLocation>
        <location evidence="1">Nucleus</location>
    </subcellularLocation>
</comment>
<feature type="active site" evidence="9">
    <location>
        <position position="444"/>
    </location>
</feature>
<evidence type="ECO:0000256" key="8">
    <source>
        <dbReference type="ARBA" id="ARBA00023242"/>
    </source>
</evidence>
<dbReference type="Gene3D" id="3.40.50.150">
    <property type="entry name" value="Vaccinia Virus protein VP39"/>
    <property type="match status" value="1"/>
</dbReference>
<dbReference type="PROSITE" id="PS51679">
    <property type="entry name" value="SAM_MT_C5"/>
    <property type="match status" value="1"/>
</dbReference>
<evidence type="ECO:0000256" key="2">
    <source>
        <dbReference type="ARBA" id="ARBA00011975"/>
    </source>
</evidence>
<dbReference type="InterPro" id="IPR021139">
    <property type="entry name" value="NYN"/>
</dbReference>
<dbReference type="InterPro" id="IPR018117">
    <property type="entry name" value="C5_DNA_meth_AS"/>
</dbReference>
<dbReference type="CDD" id="cd10910">
    <property type="entry name" value="PIN_limkain_b1_N_like"/>
    <property type="match status" value="2"/>
</dbReference>
<evidence type="ECO:0000313" key="11">
    <source>
        <dbReference type="EMBL" id="KAG2327117.1"/>
    </source>
</evidence>
<dbReference type="GO" id="GO:0004540">
    <property type="term" value="F:RNA nuclease activity"/>
    <property type="evidence" value="ECO:0007669"/>
    <property type="project" value="InterPro"/>
</dbReference>
<dbReference type="Pfam" id="PF00145">
    <property type="entry name" value="DNA_methylase"/>
    <property type="match status" value="1"/>
</dbReference>
<dbReference type="GO" id="GO:0003677">
    <property type="term" value="F:DNA binding"/>
    <property type="evidence" value="ECO:0007669"/>
    <property type="project" value="UniProtKB-KW"/>
</dbReference>
<keyword evidence="8" id="KW-0539">Nucleus</keyword>
<reference evidence="11 12" key="1">
    <citation type="submission" date="2020-02" db="EMBL/GenBank/DDBJ databases">
        <authorList>
            <person name="Ma Q."/>
            <person name="Huang Y."/>
            <person name="Song X."/>
            <person name="Pei D."/>
        </authorList>
    </citation>
    <scope>NUCLEOTIDE SEQUENCE [LARGE SCALE GENOMIC DNA]</scope>
    <source>
        <strain evidence="11">Sxm20200214</strain>
        <tissue evidence="11">Leaf</tissue>
    </source>
</reference>
<evidence type="ECO:0000256" key="5">
    <source>
        <dbReference type="ARBA" id="ARBA00022691"/>
    </source>
</evidence>
<dbReference type="GO" id="GO:0005634">
    <property type="term" value="C:nucleus"/>
    <property type="evidence" value="ECO:0007669"/>
    <property type="project" value="UniProtKB-SubCell"/>
</dbReference>
<dbReference type="OrthoDB" id="5376140at2759"/>
<name>A0A8X8BAN9_BRACI</name>
<proteinExistence type="inferred from homology"/>
<evidence type="ECO:0000256" key="1">
    <source>
        <dbReference type="ARBA" id="ARBA00004123"/>
    </source>
</evidence>